<accession>A0AAD4YU35</accession>
<evidence type="ECO:0000313" key="1">
    <source>
        <dbReference type="EMBL" id="KAI5321460.1"/>
    </source>
</evidence>
<name>A0AAD4YU35_PRUDU</name>
<dbReference type="Proteomes" id="UP001054821">
    <property type="component" value="Chromosome 6"/>
</dbReference>
<keyword evidence="2" id="KW-1185">Reference proteome</keyword>
<comment type="caution">
    <text evidence="1">The sequence shown here is derived from an EMBL/GenBank/DDBJ whole genome shotgun (WGS) entry which is preliminary data.</text>
</comment>
<gene>
    <name evidence="1" type="ORF">L3X38_030531</name>
</gene>
<organism evidence="1 2">
    <name type="scientific">Prunus dulcis</name>
    <name type="common">Almond</name>
    <name type="synonym">Amygdalus dulcis</name>
    <dbReference type="NCBI Taxonomy" id="3755"/>
    <lineage>
        <taxon>Eukaryota</taxon>
        <taxon>Viridiplantae</taxon>
        <taxon>Streptophyta</taxon>
        <taxon>Embryophyta</taxon>
        <taxon>Tracheophyta</taxon>
        <taxon>Spermatophyta</taxon>
        <taxon>Magnoliopsida</taxon>
        <taxon>eudicotyledons</taxon>
        <taxon>Gunneridae</taxon>
        <taxon>Pentapetalae</taxon>
        <taxon>rosids</taxon>
        <taxon>fabids</taxon>
        <taxon>Rosales</taxon>
        <taxon>Rosaceae</taxon>
        <taxon>Amygdaloideae</taxon>
        <taxon>Amygdaleae</taxon>
        <taxon>Prunus</taxon>
    </lineage>
</organism>
<dbReference type="AlphaFoldDB" id="A0AAD4YU35"/>
<dbReference type="EMBL" id="JAJFAZ020000006">
    <property type="protein sequence ID" value="KAI5321460.1"/>
    <property type="molecule type" value="Genomic_DNA"/>
</dbReference>
<reference evidence="1 2" key="1">
    <citation type="journal article" date="2022" name="G3 (Bethesda)">
        <title>Whole-genome sequence and methylome profiling of the almond [Prunus dulcis (Mill.) D.A. Webb] cultivar 'Nonpareil'.</title>
        <authorList>
            <person name="D'Amico-Willman K.M."/>
            <person name="Ouma W.Z."/>
            <person name="Meulia T."/>
            <person name="Sideli G.M."/>
            <person name="Gradziel T.M."/>
            <person name="Fresnedo-Ramirez J."/>
        </authorList>
    </citation>
    <scope>NUCLEOTIDE SEQUENCE [LARGE SCALE GENOMIC DNA]</scope>
    <source>
        <strain evidence="1">Clone GOH B32 T37-40</strain>
    </source>
</reference>
<sequence>MPRAPRLLSAFPGFLYLYHPPPTPPSSYYNLKSPTFLNIVPRGSVTPSFQAEPTWENVWKFCKVQLRSEMKQTG</sequence>
<evidence type="ECO:0000313" key="2">
    <source>
        <dbReference type="Proteomes" id="UP001054821"/>
    </source>
</evidence>
<proteinExistence type="predicted"/>
<protein>
    <submittedName>
        <fullName evidence="1">Uncharacterized protein</fullName>
    </submittedName>
</protein>